<feature type="signal peptide" evidence="3">
    <location>
        <begin position="1"/>
        <end position="16"/>
    </location>
</feature>
<proteinExistence type="inferred from homology"/>
<feature type="domain" description="Alpha-2-macroglobulin bait region" evidence="4">
    <location>
        <begin position="888"/>
        <end position="1028"/>
    </location>
</feature>
<dbReference type="EMBL" id="CACVAX010000018">
    <property type="protein sequence ID" value="CAA6808321.1"/>
    <property type="molecule type" value="Genomic_DNA"/>
</dbReference>
<dbReference type="InterPro" id="IPR011625">
    <property type="entry name" value="A2M_N_BRD"/>
</dbReference>
<evidence type="ECO:0000259" key="5">
    <source>
        <dbReference type="SMART" id="SM01360"/>
    </source>
</evidence>
<dbReference type="InterPro" id="IPR041246">
    <property type="entry name" value="Bact_MG10"/>
</dbReference>
<dbReference type="PANTHER" id="PTHR40094">
    <property type="entry name" value="ALPHA-2-MACROGLOBULIN HOMOLOG"/>
    <property type="match status" value="1"/>
</dbReference>
<dbReference type="InterPro" id="IPR001599">
    <property type="entry name" value="Macroglobln_a2"/>
</dbReference>
<dbReference type="Pfam" id="PF00207">
    <property type="entry name" value="A2M"/>
    <property type="match status" value="1"/>
</dbReference>
<feature type="domain" description="Alpha-2-macroglobulin" evidence="5">
    <location>
        <begin position="1094"/>
        <end position="1181"/>
    </location>
</feature>
<dbReference type="CDD" id="cd02891">
    <property type="entry name" value="A2M_like"/>
    <property type="match status" value="1"/>
</dbReference>
<name>A0A6S6SZD8_9BACT</name>
<dbReference type="Pfam" id="PF17972">
    <property type="entry name" value="bMG5"/>
    <property type="match status" value="1"/>
</dbReference>
<dbReference type="Gene3D" id="1.50.10.20">
    <property type="match status" value="1"/>
</dbReference>
<dbReference type="Pfam" id="PF07703">
    <property type="entry name" value="A2M_BRD"/>
    <property type="match status" value="1"/>
</dbReference>
<dbReference type="InterPro" id="IPR008930">
    <property type="entry name" value="Terpenoid_cyclase/PrenylTrfase"/>
</dbReference>
<dbReference type="Pfam" id="PF01835">
    <property type="entry name" value="MG2"/>
    <property type="match status" value="1"/>
</dbReference>
<dbReference type="SUPFAM" id="SSF48239">
    <property type="entry name" value="Terpenoid cyclases/Protein prenyltransferases"/>
    <property type="match status" value="1"/>
</dbReference>
<evidence type="ECO:0000259" key="4">
    <source>
        <dbReference type="SMART" id="SM01359"/>
    </source>
</evidence>
<organism evidence="6">
    <name type="scientific">uncultured Sulfurovum sp</name>
    <dbReference type="NCBI Taxonomy" id="269237"/>
    <lineage>
        <taxon>Bacteria</taxon>
        <taxon>Pseudomonadati</taxon>
        <taxon>Campylobacterota</taxon>
        <taxon>Epsilonproteobacteria</taxon>
        <taxon>Campylobacterales</taxon>
        <taxon>Sulfurovaceae</taxon>
        <taxon>Sulfurovum</taxon>
        <taxon>environmental samples</taxon>
    </lineage>
</organism>
<dbReference type="InterPro" id="IPR041203">
    <property type="entry name" value="Bact_A2M_MG5"/>
</dbReference>
<gene>
    <name evidence="6" type="ORF">HELGO_WM3852</name>
</gene>
<dbReference type="Gene3D" id="2.60.40.1930">
    <property type="match status" value="1"/>
</dbReference>
<dbReference type="InterPro" id="IPR002890">
    <property type="entry name" value="MG2"/>
</dbReference>
<comment type="similarity">
    <text evidence="1">Belongs to the protease inhibitor I39 (alpha-2-macroglobulin) family. Bacterial alpha-2-macroglobulin subfamily.</text>
</comment>
<dbReference type="Pfam" id="PF11974">
    <property type="entry name" value="bMG3"/>
    <property type="match status" value="1"/>
</dbReference>
<dbReference type="SMART" id="SM01359">
    <property type="entry name" value="A2M_N_2"/>
    <property type="match status" value="1"/>
</dbReference>
<dbReference type="Pfam" id="PF17973">
    <property type="entry name" value="bMG10"/>
    <property type="match status" value="1"/>
</dbReference>
<accession>A0A6S6SZD8</accession>
<dbReference type="SMART" id="SM01419">
    <property type="entry name" value="Thiol-ester_cl"/>
    <property type="match status" value="1"/>
</dbReference>
<dbReference type="SMART" id="SM01360">
    <property type="entry name" value="A2M"/>
    <property type="match status" value="1"/>
</dbReference>
<dbReference type="InterPro" id="IPR051802">
    <property type="entry name" value="YfhM-like"/>
</dbReference>
<dbReference type="PANTHER" id="PTHR40094:SF1">
    <property type="entry name" value="UBIQUITIN DOMAIN-CONTAINING PROTEIN"/>
    <property type="match status" value="1"/>
</dbReference>
<evidence type="ECO:0000313" key="6">
    <source>
        <dbReference type="EMBL" id="CAA6808321.1"/>
    </source>
</evidence>
<evidence type="ECO:0000256" key="3">
    <source>
        <dbReference type="SAM" id="SignalP"/>
    </source>
</evidence>
<feature type="chain" id="PRO_5027714987" evidence="3">
    <location>
        <begin position="17"/>
        <end position="1900"/>
    </location>
</feature>
<keyword evidence="2 3" id="KW-0732">Signal</keyword>
<reference evidence="6" key="1">
    <citation type="submission" date="2020-01" db="EMBL/GenBank/DDBJ databases">
        <authorList>
            <person name="Meier V. D."/>
            <person name="Meier V D."/>
        </authorList>
    </citation>
    <scope>NUCLEOTIDE SEQUENCE</scope>
    <source>
        <strain evidence="6">HLG_WM_MAG_04</strain>
    </source>
</reference>
<dbReference type="GO" id="GO:0004866">
    <property type="term" value="F:endopeptidase inhibitor activity"/>
    <property type="evidence" value="ECO:0007669"/>
    <property type="project" value="InterPro"/>
</dbReference>
<protein>
    <submittedName>
        <fullName evidence="6">Alpha-2-macroglobulin</fullName>
    </submittedName>
</protein>
<dbReference type="InterPro" id="IPR021868">
    <property type="entry name" value="Alpha_2_Macroglob_MG3"/>
</dbReference>
<evidence type="ECO:0000256" key="1">
    <source>
        <dbReference type="ARBA" id="ARBA00010556"/>
    </source>
</evidence>
<dbReference type="InterPro" id="IPR047565">
    <property type="entry name" value="Alpha-macroglob_thiol-ester_cl"/>
</dbReference>
<evidence type="ECO:0000256" key="2">
    <source>
        <dbReference type="ARBA" id="ARBA00022729"/>
    </source>
</evidence>
<sequence>MKKILLPLLFTSLLFAEITALKSPIAVNLSFELNNTASSFDTSLSYTHQPLLSCSPKLSAVYKIESSSKLKVIPQKPLEASTSYQCTYQGTALKFTTEAFSVVSTDYFKKEKLLRLSFNNAINLKSIQQGLTLTKIDKLARTTLNYKVLEHSQTELVLKINEAVGTSTIELNINSKLTTVHGTTYPQNYRESFNEANKKAKLDPEKKSMDMVNAPQMVALSNGDFALRIFVNDNLTDHTKESIKIEGIENFQVSDYKYLGSSMRKRYGIQDAYYYHDISSKEFKPNSSYKVTLKAGLTSYYRELKEEVHYTLKTPDRAKVVLFDEDKPYISNTGELAFSSINIDKATLIVERVLEDNLRYFMNFSNAKEEHVAQYTKEIFSKELILNQEKNTLLKQKFKLLDLNKNNLAVGVYKITLRYTEAIADKQEERSASKILFLSNLGITANIAKKQAFVSVFSLDQAKPIKGAKVEVYGMNNQLLAQGKTNADGIAIINKAMLKPLVKGIIVQSANDKNFLTLNESINSPSTKQLLEKVERFKAHVYFQSNIVRPKAKINALITVKDRDFISASKLPVKVVFKELYGKKVHEKVYHTDNYGLIDFNYQLDANDQTGNYRLAVYIGKKMIGYKTIKVEAFMPPKIENSIKTDKEIYQIDELMHVDIHSSYLFGADAANLQGKVSLNARPINYVNEAFKNYGFSNESLANSNINTYINHSEEIVLDAKGAFKMVIKNSLKQKVPSILEAMLGVTIMDDAQPVSAYKKVKIYPYQAMVGLKINKNSFEKGEKLEGKAVLIDPNSNQLINRKLYAVVKQVEWHYDYSDGHYNWDKETTIVDNFSFKSNEGFSREVLKNGNYIIEIHDRLGRHSASQSFDVFSWNYSNVSPKNNLQTVEIKFEDRLYKKGDTLDIQIKSPILEGQLLLTLEGEKVDNYKVLELSKGVAKTSLKITEALQRGLRVHATVIRATNRASGLIPFRAMGYAFVKPNREIHKIKIDMNVTKVSKSKTTLPISIKTSKPSKVLISIVDKGILQLLDQQAPKIFDYFNEPSKKQLSYYDLYDQLLSHIAEGKLVDFGAGDMLSLKQKHLAPDLGKRIKPFMIWSGILESTDAMVNLDINIPEFNGRAEIVVMAINEDSIGVNAQEIYIKDDVMIKPSFPLYALVGDKIDVPVRVFNTTKTPKTITLSSVNSDNLALELQANTLDVPANSSKSTVAKLSANSVGKGNIVLLAKYEDTEVSKALELPIFSPYPLSTKTFKGISSAQQTFQVPKAYEGAKAYINISDNLIGALRDDLKYLIAYPYGCAEQTSSQLSAMHHAKAFLKHDSLVKESENFILQGIKKLDNMQNYYGEFEYWEGGDNVSPYASLYAAQTLLEIAQANGAVKENLKKKTLSMLNAVASESGRYQAKYSKFHQLYAAYILSENHQLSSSTANMLYEKKTYKDNFLATFYMAAILKATGKEEKAEKLFNENSAKLVAANYRTYGNQSGNFESTLRDKMLYFIVKTKYFKKDAHDLDAIQKEFSKLYSTQEKAVALKAISSYLGTPKNKQIDVNVEVNAKNLNYKKPKLLSIEKLSSSSIKLIPHSSSISYSIELVKNLPKKLKNQLSSQKELSIKQAFIDANGATVDLNNLKQGDKFFSKITVVNYGKIDHVVVNQKIPACLSIINNNIKEHAPQFKNENIHLAHKEIQDDRILHFINLADKRAYNRGLKKNISIENKGVIYSPLLASSVGECKLPATIAEAMYDPRITDHAKMATSLKVKSLTNAKEPNTATNKEEIKQKTFEKKAEALVRKIYQEEMNSNNPLAFSKYFNFPLNIYFRNTNFTKDQLLADKRDYFKDWSKRAYANIETSIEKDHTNTKEVKVKISFDYHINNGKKTLKGQSNHLLSVVEKEGKLLVSAVELWKEK</sequence>